<dbReference type="EMBL" id="QGKW02002228">
    <property type="protein sequence ID" value="KAF2535145.1"/>
    <property type="molecule type" value="Genomic_DNA"/>
</dbReference>
<feature type="region of interest" description="Disordered" evidence="1">
    <location>
        <begin position="1"/>
        <end position="73"/>
    </location>
</feature>
<evidence type="ECO:0000256" key="1">
    <source>
        <dbReference type="SAM" id="MobiDB-lite"/>
    </source>
</evidence>
<name>A0A8S9FMT8_BRACR</name>
<gene>
    <name evidence="2" type="ORF">F2Q68_00021377</name>
</gene>
<sequence length="96" mass="10832">MRRQLITLLPRHTRTVRPLQPLRSEESHSGTTEPRPSRPQSSPRPNPCSGCTRGSPERRRSSPSEPEILNIGTSLVTMGRRHVKGKRFGAREVLEV</sequence>
<evidence type="ECO:0000313" key="3">
    <source>
        <dbReference type="Proteomes" id="UP000712281"/>
    </source>
</evidence>
<dbReference type="AlphaFoldDB" id="A0A8S9FMT8"/>
<accession>A0A8S9FMT8</accession>
<dbReference type="Proteomes" id="UP000712281">
    <property type="component" value="Unassembled WGS sequence"/>
</dbReference>
<organism evidence="2 3">
    <name type="scientific">Brassica cretica</name>
    <name type="common">Mustard</name>
    <dbReference type="NCBI Taxonomy" id="69181"/>
    <lineage>
        <taxon>Eukaryota</taxon>
        <taxon>Viridiplantae</taxon>
        <taxon>Streptophyta</taxon>
        <taxon>Embryophyta</taxon>
        <taxon>Tracheophyta</taxon>
        <taxon>Spermatophyta</taxon>
        <taxon>Magnoliopsida</taxon>
        <taxon>eudicotyledons</taxon>
        <taxon>Gunneridae</taxon>
        <taxon>Pentapetalae</taxon>
        <taxon>rosids</taxon>
        <taxon>malvids</taxon>
        <taxon>Brassicales</taxon>
        <taxon>Brassicaceae</taxon>
        <taxon>Brassiceae</taxon>
        <taxon>Brassica</taxon>
    </lineage>
</organism>
<proteinExistence type="predicted"/>
<reference evidence="2" key="1">
    <citation type="submission" date="2019-12" db="EMBL/GenBank/DDBJ databases">
        <title>Genome sequencing and annotation of Brassica cretica.</title>
        <authorList>
            <person name="Studholme D.J."/>
            <person name="Sarris P.F."/>
        </authorList>
    </citation>
    <scope>NUCLEOTIDE SEQUENCE</scope>
    <source>
        <strain evidence="2">PFS-001/15</strain>
        <tissue evidence="2">Leaf</tissue>
    </source>
</reference>
<evidence type="ECO:0000313" key="2">
    <source>
        <dbReference type="EMBL" id="KAF2535145.1"/>
    </source>
</evidence>
<comment type="caution">
    <text evidence="2">The sequence shown here is derived from an EMBL/GenBank/DDBJ whole genome shotgun (WGS) entry which is preliminary data.</text>
</comment>
<protein>
    <submittedName>
        <fullName evidence="2">Uncharacterized protein</fullName>
    </submittedName>
</protein>